<dbReference type="PANTHER" id="PTHR43788">
    <property type="entry name" value="DNA2/NAM7 HELICASE FAMILY MEMBER"/>
    <property type="match status" value="1"/>
</dbReference>
<dbReference type="GO" id="GO:0043139">
    <property type="term" value="F:5'-3' DNA helicase activity"/>
    <property type="evidence" value="ECO:0007669"/>
    <property type="project" value="UniProtKB-UniRule"/>
</dbReference>
<feature type="domain" description="AAA+ ATPase" evidence="4">
    <location>
        <begin position="357"/>
        <end position="552"/>
    </location>
</feature>
<evidence type="ECO:0000313" key="6">
    <source>
        <dbReference type="Proteomes" id="UP000196118"/>
    </source>
</evidence>
<organism evidence="5 6">
    <name type="scientific">Pediococcus pentosaceus</name>
    <dbReference type="NCBI Taxonomy" id="1255"/>
    <lineage>
        <taxon>Bacteria</taxon>
        <taxon>Bacillati</taxon>
        <taxon>Bacillota</taxon>
        <taxon>Bacilli</taxon>
        <taxon>Lactobacillales</taxon>
        <taxon>Lactobacillaceae</taxon>
        <taxon>Pediococcus</taxon>
    </lineage>
</organism>
<dbReference type="Gene3D" id="1.10.10.2220">
    <property type="match status" value="1"/>
</dbReference>
<reference evidence="5 6" key="1">
    <citation type="submission" date="2017-05" db="EMBL/GenBank/DDBJ databases">
        <title>Genome sequence of Pediococcus pentosaceus strain SRCM100892.</title>
        <authorList>
            <person name="Cho S.H."/>
        </authorList>
    </citation>
    <scope>NUCLEOTIDE SEQUENCE [LARGE SCALE GENOMIC DNA]</scope>
    <source>
        <strain evidence="5 6">SRCM100892</strain>
    </source>
</reference>
<dbReference type="InterPro" id="IPR029493">
    <property type="entry name" value="RecD2-like_HHH"/>
</dbReference>
<dbReference type="InterPro" id="IPR027785">
    <property type="entry name" value="UvrD-like_helicase_C"/>
</dbReference>
<dbReference type="GO" id="GO:0003677">
    <property type="term" value="F:DNA binding"/>
    <property type="evidence" value="ECO:0007669"/>
    <property type="project" value="UniProtKB-UniRule"/>
</dbReference>
<dbReference type="EC" id="5.6.2.3" evidence="3"/>
<dbReference type="Pfam" id="PF14490">
    <property type="entry name" value="HHH_RecD2"/>
    <property type="match status" value="1"/>
</dbReference>
<evidence type="ECO:0000256" key="3">
    <source>
        <dbReference type="HAMAP-Rule" id="MF_01488"/>
    </source>
</evidence>
<dbReference type="InterPro" id="IPR041451">
    <property type="entry name" value="RecD2_SH13"/>
</dbReference>
<dbReference type="GO" id="GO:0005524">
    <property type="term" value="F:ATP binding"/>
    <property type="evidence" value="ECO:0007669"/>
    <property type="project" value="UniProtKB-UniRule"/>
</dbReference>
<evidence type="ECO:0000256" key="1">
    <source>
        <dbReference type="ARBA" id="ARBA00022741"/>
    </source>
</evidence>
<dbReference type="InterPro" id="IPR050534">
    <property type="entry name" value="Coronavir_polyprotein_1ab"/>
</dbReference>
<sequence length="814" mass="89905">MAFEKMNLFGDADPKKQSQNKMVELIGEISAVFFESPDSLFKVLLVTVEEDDFDWSEEQIVVTGNIGDVQEGQKYQFNGKLIAHPKYGMQIQANQYRAFMPNTEDGVVTYLSGSQFKGIGTKTAEKIVEALGSDALNEIKKDPGVLNGLNLKEKQIDMIVSVLDQSNGLEDILIKLSDMGITGKIASSIVNKYHEDAINIIEENPYRLVEDIENIGFKRADAIAASLNIKPDFEKRIQAGILEAIKTWCNATGDTYILADMLLQEARKLLGTAVNAEAIADQVLQLGKDGKVVGEDGQIYLKWLYNAEVAISYNVKRMVGELNSNVKGIKRAIKAAEKNLNLKYDDTQNAAIELALSHPLTIITGGPGTGKTTIVKGLINSFAELNDISLDINEYTESKFPIQLAAPTGRAAKRLSQVTNVPAKTIHRLLGLNGNDDLQNDEIKQLEGDLLVIDEMSMVDTGLFSTLVNAINPDMQVVLVGDKDQLPSVGPGQIFNDLIKSGKIPTISLTKIYRQEQDSSIIQLAHDIQKGVLPEDFTKNKKDKSFFLANANQIVDAIDQIAQKAVDKGISKNDIQVLAPMYRGSAGVDEINRHLQKVLNPPQTDKPKKIESGNQTFRIGDKVLQLVNSPENNIFNGDIGEITGIVMEKQGKGRAHLVVDYDGNEVTYAKTDLGQLTLAYCISIHKSQGSEFPVVIMPMVHQYYRMLQRNLLYTGLTRASNSIILLGEPDAYQRAVSNESSNRNTSLERRINPQVEVLAEKVNQIQVSEPVDQEQSTSEPVEVEQPKYLTTSMVQKEQVDPMIGMEGVTPYDFI</sequence>
<dbReference type="CDD" id="cd17933">
    <property type="entry name" value="DEXSc_RecD-like"/>
    <property type="match status" value="1"/>
</dbReference>
<dbReference type="HAMAP" id="MF_01488">
    <property type="entry name" value="RecD2"/>
    <property type="match status" value="1"/>
</dbReference>
<name>A0A1Y0VMZ9_PEDPE</name>
<dbReference type="GO" id="GO:0016887">
    <property type="term" value="F:ATP hydrolysis activity"/>
    <property type="evidence" value="ECO:0007669"/>
    <property type="project" value="RHEA"/>
</dbReference>
<dbReference type="Proteomes" id="UP000196118">
    <property type="component" value="Chromosome"/>
</dbReference>
<protein>
    <recommendedName>
        <fullName evidence="3">ATP-dependent RecD2 DNA helicase</fullName>
        <ecNumber evidence="3">5.6.2.3</ecNumber>
    </recommendedName>
    <alternativeName>
        <fullName evidence="3">DNA 5'-3' helicase subunit RecD2</fullName>
    </alternativeName>
</protein>
<dbReference type="SMART" id="SM00382">
    <property type="entry name" value="AAA"/>
    <property type="match status" value="1"/>
</dbReference>
<dbReference type="InterPro" id="IPR027417">
    <property type="entry name" value="P-loop_NTPase"/>
</dbReference>
<keyword evidence="3" id="KW-0413">Isomerase</keyword>
<dbReference type="AlphaFoldDB" id="A0A1Y0VMZ9"/>
<dbReference type="Gene3D" id="2.30.30.940">
    <property type="match status" value="1"/>
</dbReference>
<evidence type="ECO:0000256" key="2">
    <source>
        <dbReference type="ARBA" id="ARBA00022840"/>
    </source>
</evidence>
<gene>
    <name evidence="5" type="primary">recD</name>
    <name evidence="3" type="synonym">recD2</name>
    <name evidence="5" type="ORF">S100892_00937</name>
</gene>
<dbReference type="Gene3D" id="3.40.50.300">
    <property type="entry name" value="P-loop containing nucleotide triphosphate hydrolases"/>
    <property type="match status" value="2"/>
</dbReference>
<evidence type="ECO:0000313" key="5">
    <source>
        <dbReference type="EMBL" id="ARW19511.1"/>
    </source>
</evidence>
<evidence type="ECO:0000259" key="4">
    <source>
        <dbReference type="SMART" id="SM00382"/>
    </source>
</evidence>
<dbReference type="EMBL" id="CP021474">
    <property type="protein sequence ID" value="ARW19511.1"/>
    <property type="molecule type" value="Genomic_DNA"/>
</dbReference>
<proteinExistence type="inferred from homology"/>
<comment type="function">
    <text evidence="3">DNA-dependent ATPase and ATP-dependent 5'-3' DNA helicase. Has no activity on blunt DNA or DNA with 3'-overhangs, requires at least 10 bases of 5'-ssDNA for helicase activity.</text>
</comment>
<keyword evidence="3" id="KW-0347">Helicase</keyword>
<dbReference type="Pfam" id="PF13538">
    <property type="entry name" value="UvrD_C_2"/>
    <property type="match status" value="1"/>
</dbReference>
<keyword evidence="2 3" id="KW-0067">ATP-binding</keyword>
<dbReference type="GO" id="GO:0009338">
    <property type="term" value="C:exodeoxyribonuclease V complex"/>
    <property type="evidence" value="ECO:0007669"/>
    <property type="project" value="TreeGrafter"/>
</dbReference>
<dbReference type="InterPro" id="IPR055446">
    <property type="entry name" value="RecD2_N_OB"/>
</dbReference>
<dbReference type="GO" id="GO:0006310">
    <property type="term" value="P:DNA recombination"/>
    <property type="evidence" value="ECO:0007669"/>
    <property type="project" value="InterPro"/>
</dbReference>
<keyword evidence="3" id="KW-0238">DNA-binding</keyword>
<dbReference type="PANTHER" id="PTHR43788:SF6">
    <property type="entry name" value="DNA HELICASE B"/>
    <property type="match status" value="1"/>
</dbReference>
<dbReference type="Pfam" id="PF18335">
    <property type="entry name" value="SH3_13"/>
    <property type="match status" value="1"/>
</dbReference>
<dbReference type="Pfam" id="PF13604">
    <property type="entry name" value="AAA_30"/>
    <property type="match status" value="1"/>
</dbReference>
<feature type="binding site" evidence="3">
    <location>
        <begin position="368"/>
        <end position="372"/>
    </location>
    <ligand>
        <name>ATP</name>
        <dbReference type="ChEBI" id="CHEBI:30616"/>
    </ligand>
</feature>
<dbReference type="InterPro" id="IPR003593">
    <property type="entry name" value="AAA+_ATPase"/>
</dbReference>
<dbReference type="InterPro" id="IPR006345">
    <property type="entry name" value="RecD2"/>
</dbReference>
<comment type="similarity">
    <text evidence="3">Belongs to the RecD family. RecD2 subfamily.</text>
</comment>
<dbReference type="CDD" id="cd18809">
    <property type="entry name" value="SF1_C_RecD"/>
    <property type="match status" value="1"/>
</dbReference>
<accession>A0A1Y0VMZ9</accession>
<dbReference type="NCBIfam" id="TIGR01448">
    <property type="entry name" value="recD_rel"/>
    <property type="match status" value="1"/>
</dbReference>
<dbReference type="Pfam" id="PF23139">
    <property type="entry name" value="OB_YrrC"/>
    <property type="match status" value="1"/>
</dbReference>
<comment type="catalytic activity">
    <reaction evidence="3">
        <text>ATP + H2O = ADP + phosphate + H(+)</text>
        <dbReference type="Rhea" id="RHEA:13065"/>
        <dbReference type="ChEBI" id="CHEBI:15377"/>
        <dbReference type="ChEBI" id="CHEBI:15378"/>
        <dbReference type="ChEBI" id="CHEBI:30616"/>
        <dbReference type="ChEBI" id="CHEBI:43474"/>
        <dbReference type="ChEBI" id="CHEBI:456216"/>
        <dbReference type="EC" id="5.6.2.3"/>
    </reaction>
</comment>
<dbReference type="SUPFAM" id="SSF52540">
    <property type="entry name" value="P-loop containing nucleoside triphosphate hydrolases"/>
    <property type="match status" value="2"/>
</dbReference>
<keyword evidence="3 5" id="KW-0378">Hydrolase</keyword>
<dbReference type="GO" id="GO:0017116">
    <property type="term" value="F:single-stranded DNA helicase activity"/>
    <property type="evidence" value="ECO:0007669"/>
    <property type="project" value="TreeGrafter"/>
</dbReference>
<keyword evidence="1 3" id="KW-0547">Nucleotide-binding</keyword>